<dbReference type="NCBIfam" id="TIGR02226">
    <property type="entry name" value="two_anch"/>
    <property type="match status" value="1"/>
</dbReference>
<evidence type="ECO:0000313" key="4">
    <source>
        <dbReference type="Proteomes" id="UP001250662"/>
    </source>
</evidence>
<organism evidence="3 4">
    <name type="scientific">Croceitalea vernalis</name>
    <dbReference type="NCBI Taxonomy" id="3075599"/>
    <lineage>
        <taxon>Bacteria</taxon>
        <taxon>Pseudomonadati</taxon>
        <taxon>Bacteroidota</taxon>
        <taxon>Flavobacteriia</taxon>
        <taxon>Flavobacteriales</taxon>
        <taxon>Flavobacteriaceae</taxon>
        <taxon>Croceitalea</taxon>
    </lineage>
</organism>
<comment type="caution">
    <text evidence="3">The sequence shown here is derived from an EMBL/GenBank/DDBJ whole genome shotgun (WGS) entry which is preliminary data.</text>
</comment>
<dbReference type="Proteomes" id="UP001250662">
    <property type="component" value="Unassembled WGS sequence"/>
</dbReference>
<evidence type="ECO:0000313" key="3">
    <source>
        <dbReference type="EMBL" id="MDT0621379.1"/>
    </source>
</evidence>
<keyword evidence="1" id="KW-0812">Transmembrane</keyword>
<sequence>MQFKHPELLWALLLLLIPIIIHLFQLRRFKKTPFTNVAMLQKVVVESRKSSSIKKWLLLLTRLFLMACLVISFAQPFLAKENALKEKETVIYLDNSFSMQSKKEGLSLLEKSIQDVLKFIPEETEFTLFTNDKTFKSTTLKAIQNPLLSLEYTSKQLSLDEIFFKAKKFFKTDNSSVQNLIVISDFQNRLGSLSDRLSERTNIHLVQLEANQQSNIAIDSIYLGKRLNNQVELHTVISGLQTDESIPISLFNDAQLIAKTAIVGENKVKNEVVFSIPEKEKIKGKILINDNGLSYDNVFYFNIDEQKPIKVLSINQTESDYIEKIFGSKEFEFIGYNLNQLNYGAIEAQNLIILNGLEQIPDNLQTVLNSFKKEGGSLMIIPSTKSDMVSYNMLLSKLGAARLQEKISLEIPVSKINFDHPLFQNVFEKRVTNFDYPTVKSFFKTSKSGATIISFSNDQPFLQNFENTYIFTAPINIENSNFQASPLIVPTLYNIAAFSLKRSSLYLKMGVEHDIDIVTNLKKDNIITLHKDTKEFIPRQQSFANKIKLLFIDNPNEDGIYAVLNDSDTLQHLSFNYSRAESNLSYQDMSNLDITSFQNNISELFNELAEDNTITDYWKWFVIFALVFALLELLIQKLIA</sequence>
<dbReference type="Pfam" id="PF07584">
    <property type="entry name" value="BatA"/>
    <property type="match status" value="1"/>
</dbReference>
<keyword evidence="1" id="KW-0472">Membrane</keyword>
<dbReference type="InterPro" id="IPR011933">
    <property type="entry name" value="Double_TM_dom"/>
</dbReference>
<protein>
    <submittedName>
        <fullName evidence="3">BatA domain-containing protein</fullName>
    </submittedName>
</protein>
<dbReference type="EMBL" id="JAVRHU010000002">
    <property type="protein sequence ID" value="MDT0621379.1"/>
    <property type="molecule type" value="Genomic_DNA"/>
</dbReference>
<reference evidence="3 4" key="1">
    <citation type="submission" date="2023-09" db="EMBL/GenBank/DDBJ databases">
        <authorList>
            <person name="Rey-Velasco X."/>
        </authorList>
    </citation>
    <scope>NUCLEOTIDE SEQUENCE [LARGE SCALE GENOMIC DNA]</scope>
    <source>
        <strain evidence="3 4">P007</strain>
    </source>
</reference>
<dbReference type="PANTHER" id="PTHR37464">
    <property type="entry name" value="BLL2463 PROTEIN"/>
    <property type="match status" value="1"/>
</dbReference>
<feature type="transmembrane region" description="Helical" evidence="1">
    <location>
        <begin position="6"/>
        <end position="24"/>
    </location>
</feature>
<feature type="domain" description="Aerotolerance regulator N-terminal" evidence="2">
    <location>
        <begin position="1"/>
        <end position="76"/>
    </location>
</feature>
<dbReference type="PANTHER" id="PTHR37464:SF1">
    <property type="entry name" value="BLL2463 PROTEIN"/>
    <property type="match status" value="1"/>
</dbReference>
<gene>
    <name evidence="3" type="ORF">RM520_07075</name>
</gene>
<dbReference type="InterPro" id="IPR024163">
    <property type="entry name" value="Aerotolerance_reg_N"/>
</dbReference>
<keyword evidence="1" id="KW-1133">Transmembrane helix</keyword>
<accession>A0ABU3BGT5</accession>
<feature type="transmembrane region" description="Helical" evidence="1">
    <location>
        <begin position="56"/>
        <end position="78"/>
    </location>
</feature>
<dbReference type="RefSeq" id="WP_311387467.1">
    <property type="nucleotide sequence ID" value="NZ_JAVRHU010000002.1"/>
</dbReference>
<name>A0ABU3BGT5_9FLAO</name>
<evidence type="ECO:0000259" key="2">
    <source>
        <dbReference type="Pfam" id="PF07584"/>
    </source>
</evidence>
<keyword evidence="4" id="KW-1185">Reference proteome</keyword>
<proteinExistence type="predicted"/>
<evidence type="ECO:0000256" key="1">
    <source>
        <dbReference type="SAM" id="Phobius"/>
    </source>
</evidence>